<dbReference type="CDD" id="cd14703">
    <property type="entry name" value="bZIP_plant_RF2"/>
    <property type="match status" value="1"/>
</dbReference>
<dbReference type="InterPro" id="IPR004827">
    <property type="entry name" value="bZIP"/>
</dbReference>
<dbReference type="PROSITE" id="PS50217">
    <property type="entry name" value="BZIP"/>
    <property type="match status" value="1"/>
</dbReference>
<dbReference type="SMART" id="SM00338">
    <property type="entry name" value="BRLZ"/>
    <property type="match status" value="1"/>
</dbReference>
<dbReference type="Proteomes" id="UP001412067">
    <property type="component" value="Unassembled WGS sequence"/>
</dbReference>
<feature type="compositionally biased region" description="Polar residues" evidence="6">
    <location>
        <begin position="43"/>
        <end position="53"/>
    </location>
</feature>
<keyword evidence="2" id="KW-0805">Transcription regulation</keyword>
<evidence type="ECO:0000256" key="5">
    <source>
        <dbReference type="ARBA" id="ARBA00023242"/>
    </source>
</evidence>
<sequence>MDRCSIPPAISNSQPAARHPNLSLCQPAFFSLESPPQFCPSPYQKTSPTSSISAGDGLPPRNIHRRSRSDVLQSGFLSIVPPTVKFEPSCDGAECTAGERKSDGNIGDDLFYSFLNLDGFGVVKSSHQQTRECGDSKNGAYSSESETESCAIDCVGIDESTPAIKHSRHVRSISTGGLIEGQALLRIPPSPGSKRSDPMDGPFCLEFGSGKFSGTELKKIMADKKLEEIALADPKRAKRIMANRQSAARSKERKIVYISELESKVKILQAEATTLSAHLTLLQRDSAGLAAQNKELHIRLQAVEQQARLREATACLRNMSFEHGIYCASVLPKIQCGVSSRPGNFPQNALKTNFSSGCRFFIRARIFSHERVFFPRARSFFATAPIICSGSLFRLGLLADQNTNKLVEIR</sequence>
<dbReference type="PANTHER" id="PTHR13690:SF80">
    <property type="entry name" value="BZIP TRANSCRIPTION FACTOR FAMILY PROTEIN-RELATED"/>
    <property type="match status" value="1"/>
</dbReference>
<evidence type="ECO:0000313" key="8">
    <source>
        <dbReference type="EMBL" id="KAK8963702.1"/>
    </source>
</evidence>
<dbReference type="InterPro" id="IPR046347">
    <property type="entry name" value="bZIP_sf"/>
</dbReference>
<keyword evidence="4" id="KW-0804">Transcription</keyword>
<keyword evidence="3" id="KW-0238">DNA-binding</keyword>
<dbReference type="Pfam" id="PF00170">
    <property type="entry name" value="bZIP_1"/>
    <property type="match status" value="1"/>
</dbReference>
<protein>
    <submittedName>
        <fullName evidence="8">Transcription factor RF2b</fullName>
    </submittedName>
</protein>
<gene>
    <name evidence="8" type="primary">RF2b</name>
    <name evidence="8" type="ORF">KSP40_PGU006940</name>
</gene>
<evidence type="ECO:0000256" key="1">
    <source>
        <dbReference type="ARBA" id="ARBA00004123"/>
    </source>
</evidence>
<evidence type="ECO:0000256" key="3">
    <source>
        <dbReference type="ARBA" id="ARBA00023125"/>
    </source>
</evidence>
<comment type="subcellular location">
    <subcellularLocation>
        <location evidence="1">Nucleus</location>
    </subcellularLocation>
</comment>
<proteinExistence type="predicted"/>
<organism evidence="8 9">
    <name type="scientific">Platanthera guangdongensis</name>
    <dbReference type="NCBI Taxonomy" id="2320717"/>
    <lineage>
        <taxon>Eukaryota</taxon>
        <taxon>Viridiplantae</taxon>
        <taxon>Streptophyta</taxon>
        <taxon>Embryophyta</taxon>
        <taxon>Tracheophyta</taxon>
        <taxon>Spermatophyta</taxon>
        <taxon>Magnoliopsida</taxon>
        <taxon>Liliopsida</taxon>
        <taxon>Asparagales</taxon>
        <taxon>Orchidaceae</taxon>
        <taxon>Orchidoideae</taxon>
        <taxon>Orchideae</taxon>
        <taxon>Orchidinae</taxon>
        <taxon>Platanthera</taxon>
    </lineage>
</organism>
<comment type="caution">
    <text evidence="8">The sequence shown here is derived from an EMBL/GenBank/DDBJ whole genome shotgun (WGS) entry which is preliminary data.</text>
</comment>
<evidence type="ECO:0000313" key="9">
    <source>
        <dbReference type="Proteomes" id="UP001412067"/>
    </source>
</evidence>
<keyword evidence="5" id="KW-0539">Nucleus</keyword>
<evidence type="ECO:0000256" key="2">
    <source>
        <dbReference type="ARBA" id="ARBA00023015"/>
    </source>
</evidence>
<evidence type="ECO:0000259" key="7">
    <source>
        <dbReference type="PROSITE" id="PS50217"/>
    </source>
</evidence>
<feature type="region of interest" description="Disordered" evidence="6">
    <location>
        <begin position="40"/>
        <end position="64"/>
    </location>
</feature>
<dbReference type="Gene3D" id="1.20.5.170">
    <property type="match status" value="1"/>
</dbReference>
<feature type="domain" description="BZIP" evidence="7">
    <location>
        <begin position="233"/>
        <end position="296"/>
    </location>
</feature>
<name>A0ABR2MHS9_9ASPA</name>
<reference evidence="8 9" key="1">
    <citation type="journal article" date="2022" name="Nat. Plants">
        <title>Genomes of leafy and leafless Platanthera orchids illuminate the evolution of mycoheterotrophy.</title>
        <authorList>
            <person name="Li M.H."/>
            <person name="Liu K.W."/>
            <person name="Li Z."/>
            <person name="Lu H.C."/>
            <person name="Ye Q.L."/>
            <person name="Zhang D."/>
            <person name="Wang J.Y."/>
            <person name="Li Y.F."/>
            <person name="Zhong Z.M."/>
            <person name="Liu X."/>
            <person name="Yu X."/>
            <person name="Liu D.K."/>
            <person name="Tu X.D."/>
            <person name="Liu B."/>
            <person name="Hao Y."/>
            <person name="Liao X.Y."/>
            <person name="Jiang Y.T."/>
            <person name="Sun W.H."/>
            <person name="Chen J."/>
            <person name="Chen Y.Q."/>
            <person name="Ai Y."/>
            <person name="Zhai J.W."/>
            <person name="Wu S.S."/>
            <person name="Zhou Z."/>
            <person name="Hsiao Y.Y."/>
            <person name="Wu W.L."/>
            <person name="Chen Y.Y."/>
            <person name="Lin Y.F."/>
            <person name="Hsu J.L."/>
            <person name="Li C.Y."/>
            <person name="Wang Z.W."/>
            <person name="Zhao X."/>
            <person name="Zhong W.Y."/>
            <person name="Ma X.K."/>
            <person name="Ma L."/>
            <person name="Huang J."/>
            <person name="Chen G.Z."/>
            <person name="Huang M.Z."/>
            <person name="Huang L."/>
            <person name="Peng D.H."/>
            <person name="Luo Y.B."/>
            <person name="Zou S.Q."/>
            <person name="Chen S.P."/>
            <person name="Lan S."/>
            <person name="Tsai W.C."/>
            <person name="Van de Peer Y."/>
            <person name="Liu Z.J."/>
        </authorList>
    </citation>
    <scope>NUCLEOTIDE SEQUENCE [LARGE SCALE GENOMIC DNA]</scope>
    <source>
        <strain evidence="8">Lor288</strain>
    </source>
</reference>
<dbReference type="EMBL" id="JBBWWR010000007">
    <property type="protein sequence ID" value="KAK8963702.1"/>
    <property type="molecule type" value="Genomic_DNA"/>
</dbReference>
<dbReference type="SUPFAM" id="SSF57959">
    <property type="entry name" value="Leucine zipper domain"/>
    <property type="match status" value="1"/>
</dbReference>
<evidence type="ECO:0000256" key="6">
    <source>
        <dbReference type="SAM" id="MobiDB-lite"/>
    </source>
</evidence>
<accession>A0ABR2MHS9</accession>
<evidence type="ECO:0000256" key="4">
    <source>
        <dbReference type="ARBA" id="ARBA00023163"/>
    </source>
</evidence>
<keyword evidence="9" id="KW-1185">Reference proteome</keyword>
<dbReference type="InterPro" id="IPR044759">
    <property type="entry name" value="bZIP_RF2"/>
</dbReference>
<dbReference type="PANTHER" id="PTHR13690">
    <property type="entry name" value="TRANSCRIPTION FACTOR POSF21-RELATED"/>
    <property type="match status" value="1"/>
</dbReference>